<organism evidence="2 3">
    <name type="scientific">Purpureocillium lilacinum</name>
    <name type="common">Paecilomyces lilacinus</name>
    <dbReference type="NCBI Taxonomy" id="33203"/>
    <lineage>
        <taxon>Eukaryota</taxon>
        <taxon>Fungi</taxon>
        <taxon>Dikarya</taxon>
        <taxon>Ascomycota</taxon>
        <taxon>Pezizomycotina</taxon>
        <taxon>Sordariomycetes</taxon>
        <taxon>Hypocreomycetidae</taxon>
        <taxon>Hypocreales</taxon>
        <taxon>Ophiocordycipitaceae</taxon>
        <taxon>Purpureocillium</taxon>
    </lineage>
</organism>
<evidence type="ECO:0000313" key="3">
    <source>
        <dbReference type="Proteomes" id="UP000078240"/>
    </source>
</evidence>
<reference evidence="2 3" key="1">
    <citation type="submission" date="2016-01" db="EMBL/GenBank/DDBJ databases">
        <title>Biosynthesis of antibiotic leucinostatins and their inhibition on Phytophthora in bio-control Purpureocillium lilacinum.</title>
        <authorList>
            <person name="Wang G."/>
            <person name="Liu Z."/>
            <person name="Lin R."/>
            <person name="Li E."/>
            <person name="Mao Z."/>
            <person name="Ling J."/>
            <person name="Yin W."/>
            <person name="Xie B."/>
        </authorList>
    </citation>
    <scope>NUCLEOTIDE SEQUENCE [LARGE SCALE GENOMIC DNA]</scope>
    <source>
        <strain evidence="2">PLBJ-1</strain>
    </source>
</reference>
<evidence type="ECO:0000313" key="2">
    <source>
        <dbReference type="EMBL" id="OAQ74656.1"/>
    </source>
</evidence>
<proteinExistence type="predicted"/>
<dbReference type="EMBL" id="LSBH01000009">
    <property type="protein sequence ID" value="OAQ74656.1"/>
    <property type="molecule type" value="Genomic_DNA"/>
</dbReference>
<gene>
    <name evidence="2" type="ORF">VFPBJ_09951</name>
</gene>
<comment type="caution">
    <text evidence="2">The sequence shown here is derived from an EMBL/GenBank/DDBJ whole genome shotgun (WGS) entry which is preliminary data.</text>
</comment>
<evidence type="ECO:0000256" key="1">
    <source>
        <dbReference type="SAM" id="MobiDB-lite"/>
    </source>
</evidence>
<sequence length="137" mass="14455">MLKRVWCVGEGGKEEKSREGARRRGALYQGCLHSRFAHAAAGESTRHGQTHGPGGGGERRPIRPSVQSIHRAREGAADMSTGNGRQGRENASAGGGRGRGYEADVGSWKKWTAECGWKGERGGVCGMGGVEGVRLPA</sequence>
<dbReference type="AlphaFoldDB" id="A0A179GA11"/>
<name>A0A179GA11_PURLI</name>
<feature type="region of interest" description="Disordered" evidence="1">
    <location>
        <begin position="40"/>
        <end position="103"/>
    </location>
</feature>
<dbReference type="Proteomes" id="UP000078240">
    <property type="component" value="Unassembled WGS sequence"/>
</dbReference>
<protein>
    <submittedName>
        <fullName evidence="2">Uncharacterized protein</fullName>
    </submittedName>
</protein>
<accession>A0A179GA11</accession>